<feature type="domain" description="BPL/LPL catalytic" evidence="2">
    <location>
        <begin position="1"/>
        <end position="172"/>
    </location>
</feature>
<dbReference type="KEGG" id="smas:HUE87_08660"/>
<evidence type="ECO:0000259" key="2">
    <source>
        <dbReference type="PROSITE" id="PS51733"/>
    </source>
</evidence>
<dbReference type="AlphaFoldDB" id="A0A7S7LYS0"/>
<dbReference type="InterPro" id="IPR004408">
    <property type="entry name" value="Biotin_CoA_COase_ligase"/>
</dbReference>
<dbReference type="PROSITE" id="PS51733">
    <property type="entry name" value="BPL_LPL_CATALYTIC"/>
    <property type="match status" value="1"/>
</dbReference>
<dbReference type="EC" id="6.3.4.15" evidence="3"/>
<evidence type="ECO:0000313" key="4">
    <source>
        <dbReference type="Proteomes" id="UP000593836"/>
    </source>
</evidence>
<accession>A0A7S7LYS0</accession>
<dbReference type="Gene3D" id="3.30.930.10">
    <property type="entry name" value="Bira Bifunctional Protein, Domain 2"/>
    <property type="match status" value="1"/>
</dbReference>
<dbReference type="InterPro" id="IPR004143">
    <property type="entry name" value="BPL_LPL_catalytic"/>
</dbReference>
<dbReference type="GO" id="GO:0004077">
    <property type="term" value="F:biotin--[biotin carboxyl-carrier protein] ligase activity"/>
    <property type="evidence" value="ECO:0007669"/>
    <property type="project" value="UniProtKB-EC"/>
</dbReference>
<dbReference type="Proteomes" id="UP000593836">
    <property type="component" value="Chromosome"/>
</dbReference>
<dbReference type="Pfam" id="PF03099">
    <property type="entry name" value="BPL_LplA_LipB"/>
    <property type="match status" value="1"/>
</dbReference>
<reference evidence="3 4" key="1">
    <citation type="submission" date="2020-05" db="EMBL/GenBank/DDBJ databases">
        <title>Sulfurimonas marisnigri, sp. nov., and Sulfurimonas baltica, sp. nov., manganese oxide reducing chemolithoautotrophs of the class Epsilonproteobacteria isolated from the pelagic redoxclines of the Black and Baltic Seas and emended description of the genus Sulfurimonas.</title>
        <authorList>
            <person name="Henkel J.V."/>
            <person name="Laudan C."/>
            <person name="Werner J."/>
            <person name="Neu T."/>
            <person name="Plewe S."/>
            <person name="Sproer C."/>
            <person name="Bunk B."/>
            <person name="Schulz-Vogt H.N."/>
        </authorList>
    </citation>
    <scope>NUCLEOTIDE SEQUENCE [LARGE SCALE GENOMIC DNA]</scope>
    <source>
        <strain evidence="3 4">SoZ1</strain>
    </source>
</reference>
<protein>
    <submittedName>
        <fullName evidence="3">Biotin--[acetyl-CoA-carboxylase] ligase</fullName>
        <ecNumber evidence="3">6.3.4.15</ecNumber>
    </submittedName>
</protein>
<evidence type="ECO:0000256" key="1">
    <source>
        <dbReference type="ARBA" id="ARBA00022598"/>
    </source>
</evidence>
<keyword evidence="1 3" id="KW-0436">Ligase</keyword>
<sequence length="211" mass="24184">MQILSLDSINSTQNYLKELVKQNKVTTPLAVVAKTQTNGIGSRENSWNGMDGNLFLSFAISLNKLPKDLKLESASIYFAYILKETLAELDSKVWLKWPNDFYIDNKKIGGMITHVVKETLICGVGLNIQNSPENFEKLDIKISIDKLLNKYFESVEKNVLWKQVFSNYQIEFHKNKNFFTHKNNLKISLKDVILQSDGSIISDGERIYSLR</sequence>
<dbReference type="NCBIfam" id="NF006294">
    <property type="entry name" value="PRK08477.1"/>
    <property type="match status" value="1"/>
</dbReference>
<gene>
    <name evidence="3" type="ORF">HUE87_08660</name>
</gene>
<dbReference type="InterPro" id="IPR045864">
    <property type="entry name" value="aa-tRNA-synth_II/BPL/LPL"/>
</dbReference>
<keyword evidence="4" id="KW-1185">Reference proteome</keyword>
<evidence type="ECO:0000313" key="3">
    <source>
        <dbReference type="EMBL" id="QOY53963.1"/>
    </source>
</evidence>
<proteinExistence type="predicted"/>
<organism evidence="3 4">
    <name type="scientific">Candidatus Sulfurimonas marisnigri</name>
    <dbReference type="NCBI Taxonomy" id="2740405"/>
    <lineage>
        <taxon>Bacteria</taxon>
        <taxon>Pseudomonadati</taxon>
        <taxon>Campylobacterota</taxon>
        <taxon>Epsilonproteobacteria</taxon>
        <taxon>Campylobacterales</taxon>
        <taxon>Sulfurimonadaceae</taxon>
        <taxon>Sulfurimonas</taxon>
    </lineage>
</organism>
<dbReference type="EMBL" id="CP054493">
    <property type="protein sequence ID" value="QOY53963.1"/>
    <property type="molecule type" value="Genomic_DNA"/>
</dbReference>
<name>A0A7S7LYS0_9BACT</name>
<dbReference type="GO" id="GO:0005737">
    <property type="term" value="C:cytoplasm"/>
    <property type="evidence" value="ECO:0007669"/>
    <property type="project" value="TreeGrafter"/>
</dbReference>
<dbReference type="RefSeq" id="WP_194365872.1">
    <property type="nucleotide sequence ID" value="NZ_CP054493.1"/>
</dbReference>
<dbReference type="PANTHER" id="PTHR12835">
    <property type="entry name" value="BIOTIN PROTEIN LIGASE"/>
    <property type="match status" value="1"/>
</dbReference>
<dbReference type="NCBIfam" id="TIGR00121">
    <property type="entry name" value="birA_ligase"/>
    <property type="match status" value="1"/>
</dbReference>
<dbReference type="PANTHER" id="PTHR12835:SF5">
    <property type="entry name" value="BIOTIN--PROTEIN LIGASE"/>
    <property type="match status" value="1"/>
</dbReference>
<dbReference type="SUPFAM" id="SSF55681">
    <property type="entry name" value="Class II aaRS and biotin synthetases"/>
    <property type="match status" value="1"/>
</dbReference>